<evidence type="ECO:0000256" key="2">
    <source>
        <dbReference type="ARBA" id="ARBA00022723"/>
    </source>
</evidence>
<keyword evidence="4 9" id="KW-0418">Kinase</keyword>
<comment type="cofactor">
    <cofactor evidence="9">
        <name>Mg(2+)</name>
        <dbReference type="ChEBI" id="CHEBI:18420"/>
    </cofactor>
    <text evidence="9">Requires a divalent cation, most likely magnesium in vivo, as an electrophilic catalyst to aid phosphoryl group transfer. It is the chelate of the metal and the nucleotide that is the actual substrate.</text>
</comment>
<evidence type="ECO:0000256" key="4">
    <source>
        <dbReference type="ARBA" id="ARBA00022777"/>
    </source>
</evidence>
<evidence type="ECO:0000313" key="12">
    <source>
        <dbReference type="EMBL" id="SER77581.1"/>
    </source>
</evidence>
<dbReference type="Gene3D" id="3.40.1190.20">
    <property type="match status" value="1"/>
</dbReference>
<dbReference type="GO" id="GO:0005524">
    <property type="term" value="F:ATP binding"/>
    <property type="evidence" value="ECO:0007669"/>
    <property type="project" value="UniProtKB-UniRule"/>
</dbReference>
<feature type="binding site" evidence="9">
    <location>
        <position position="276"/>
    </location>
    <ligand>
        <name>K(+)</name>
        <dbReference type="ChEBI" id="CHEBI:29103"/>
    </ligand>
</feature>
<dbReference type="InterPro" id="IPR002139">
    <property type="entry name" value="Ribo/fructo_kinase"/>
</dbReference>
<keyword evidence="9" id="KW-0963">Cytoplasm</keyword>
<dbReference type="STRING" id="64702.SAMN05443377_11021"/>
<feature type="binding site" evidence="9">
    <location>
        <position position="282"/>
    </location>
    <ligand>
        <name>substrate</name>
    </ligand>
</feature>
<evidence type="ECO:0000256" key="1">
    <source>
        <dbReference type="ARBA" id="ARBA00022679"/>
    </source>
</evidence>
<comment type="similarity">
    <text evidence="9">Belongs to the carbohydrate kinase PfkB family. Ribokinase subfamily.</text>
</comment>
<organism evidence="12 13">
    <name type="scientific">Propionibacterium cyclohexanicum</name>
    <dbReference type="NCBI Taxonomy" id="64702"/>
    <lineage>
        <taxon>Bacteria</taxon>
        <taxon>Bacillati</taxon>
        <taxon>Actinomycetota</taxon>
        <taxon>Actinomycetes</taxon>
        <taxon>Propionibacteriales</taxon>
        <taxon>Propionibacteriaceae</taxon>
        <taxon>Propionibacterium</taxon>
    </lineage>
</organism>
<comment type="caution">
    <text evidence="9">Lacks conserved residue(s) required for the propagation of feature annotation.</text>
</comment>
<dbReference type="GO" id="GO:0019303">
    <property type="term" value="P:D-ribose catabolic process"/>
    <property type="evidence" value="ECO:0007669"/>
    <property type="project" value="UniProtKB-UniRule"/>
</dbReference>
<evidence type="ECO:0000313" key="13">
    <source>
        <dbReference type="Proteomes" id="UP000198815"/>
    </source>
</evidence>
<accession>A0A1H9RXU7</accession>
<reference evidence="12 13" key="1">
    <citation type="submission" date="2016-10" db="EMBL/GenBank/DDBJ databases">
        <authorList>
            <person name="de Groot N.N."/>
        </authorList>
    </citation>
    <scope>NUCLEOTIDE SEQUENCE [LARGE SCALE GENOMIC DNA]</scope>
    <source>
        <strain evidence="12 13">DSM 16859</strain>
    </source>
</reference>
<dbReference type="GO" id="GO:0004747">
    <property type="term" value="F:ribokinase activity"/>
    <property type="evidence" value="ECO:0007669"/>
    <property type="project" value="UniProtKB-UniRule"/>
</dbReference>
<keyword evidence="5 9" id="KW-0067">ATP-binding</keyword>
<comment type="catalytic activity">
    <reaction evidence="9">
        <text>D-ribose + ATP = D-ribose 5-phosphate + ADP + H(+)</text>
        <dbReference type="Rhea" id="RHEA:13697"/>
        <dbReference type="ChEBI" id="CHEBI:15378"/>
        <dbReference type="ChEBI" id="CHEBI:30616"/>
        <dbReference type="ChEBI" id="CHEBI:47013"/>
        <dbReference type="ChEBI" id="CHEBI:78346"/>
        <dbReference type="ChEBI" id="CHEBI:456216"/>
        <dbReference type="EC" id="2.7.1.15"/>
    </reaction>
</comment>
<keyword evidence="13" id="KW-1185">Reference proteome</keyword>
<dbReference type="InterPro" id="IPR011611">
    <property type="entry name" value="PfkB_dom"/>
</dbReference>
<dbReference type="PANTHER" id="PTHR10584">
    <property type="entry name" value="SUGAR KINASE"/>
    <property type="match status" value="1"/>
</dbReference>
<evidence type="ECO:0000259" key="11">
    <source>
        <dbReference type="Pfam" id="PF00294"/>
    </source>
</evidence>
<dbReference type="PANTHER" id="PTHR10584:SF166">
    <property type="entry name" value="RIBOKINASE"/>
    <property type="match status" value="1"/>
</dbReference>
<feature type="binding site" evidence="9">
    <location>
        <position position="321"/>
    </location>
    <ligand>
        <name>K(+)</name>
        <dbReference type="ChEBI" id="CHEBI:29103"/>
    </ligand>
</feature>
<feature type="binding site" evidence="9">
    <location>
        <begin position="250"/>
        <end position="255"/>
    </location>
    <ligand>
        <name>ATP</name>
        <dbReference type="ChEBI" id="CHEBI:30616"/>
    </ligand>
</feature>
<keyword evidence="1 9" id="KW-0808">Transferase</keyword>
<dbReference type="Proteomes" id="UP000198815">
    <property type="component" value="Unassembled WGS sequence"/>
</dbReference>
<comment type="pathway">
    <text evidence="9">Carbohydrate metabolism; D-ribose degradation; D-ribose 5-phosphate from beta-D-ribopyranose: step 2/2.</text>
</comment>
<proteinExistence type="inferred from homology"/>
<sequence length="342" mass="34693">MGAGRNPLPTPADRSRGRPAGGQLLRRARHLLEGLEGRVAVVGSLNADLTVRTKHLPRPGETVSGGPMTVLPGGKSANQAVACALLGARPAMIGAVGADEHGAMLLDSLRRAGVDTTGVLRRQLATGTAVITVDAVGENTIVVSPGANAALSGADVHRGAELIRRAAVLGLCLEIGDEALVAAARVAREAGARVVLNPSPMRAIPAELSALTDVLVLNEHELAQLSGSGETGDDTMEMVRRLGVPRAVVTLGSRGCRVIDGAQPHRLPAFAVKAVDTTGCGDAFTGTLLAALASGGSLVDGAAVGAAVAALAASSPGAQRSYPDRERVRAFLDEQDAGWQGV</sequence>
<dbReference type="GO" id="GO:0046872">
    <property type="term" value="F:metal ion binding"/>
    <property type="evidence" value="ECO:0007669"/>
    <property type="project" value="UniProtKB-KW"/>
</dbReference>
<feature type="region of interest" description="Disordered" evidence="10">
    <location>
        <begin position="1"/>
        <end position="21"/>
    </location>
</feature>
<evidence type="ECO:0000256" key="9">
    <source>
        <dbReference type="HAMAP-Rule" id="MF_01987"/>
    </source>
</evidence>
<evidence type="ECO:0000256" key="8">
    <source>
        <dbReference type="ARBA" id="ARBA00023277"/>
    </source>
</evidence>
<dbReference type="UniPathway" id="UPA00916">
    <property type="reaction ID" value="UER00889"/>
</dbReference>
<feature type="active site" description="Proton acceptor" evidence="9">
    <location>
        <position position="282"/>
    </location>
</feature>
<gene>
    <name evidence="9" type="primary">rbsK</name>
    <name evidence="12" type="ORF">SAMN05443377_11021</name>
</gene>
<dbReference type="CDD" id="cd01174">
    <property type="entry name" value="ribokinase"/>
    <property type="match status" value="1"/>
</dbReference>
<dbReference type="InterPro" id="IPR029056">
    <property type="entry name" value="Ribokinase-like"/>
</dbReference>
<evidence type="ECO:0000256" key="5">
    <source>
        <dbReference type="ARBA" id="ARBA00022840"/>
    </source>
</evidence>
<feature type="binding site" evidence="9">
    <location>
        <position position="218"/>
    </location>
    <ligand>
        <name>ATP</name>
        <dbReference type="ChEBI" id="CHEBI:30616"/>
    </ligand>
</feature>
<dbReference type="PRINTS" id="PR00990">
    <property type="entry name" value="RIBOKINASE"/>
</dbReference>
<dbReference type="EMBL" id="FOGZ01000010">
    <property type="protein sequence ID" value="SER77581.1"/>
    <property type="molecule type" value="Genomic_DNA"/>
</dbReference>
<evidence type="ECO:0000256" key="6">
    <source>
        <dbReference type="ARBA" id="ARBA00022842"/>
    </source>
</evidence>
<keyword evidence="3 9" id="KW-0547">Nucleotide-binding</keyword>
<dbReference type="HAMAP" id="MF_01987">
    <property type="entry name" value="Ribokinase"/>
    <property type="match status" value="1"/>
</dbReference>
<keyword evidence="2 9" id="KW-0479">Metal-binding</keyword>
<dbReference type="EC" id="2.7.1.15" evidence="9"/>
<evidence type="ECO:0000256" key="3">
    <source>
        <dbReference type="ARBA" id="ARBA00022741"/>
    </source>
</evidence>
<keyword evidence="6 9" id="KW-0460">Magnesium</keyword>
<keyword evidence="8 9" id="KW-0119">Carbohydrate metabolism</keyword>
<dbReference type="OrthoDB" id="9775849at2"/>
<feature type="binding site" evidence="9">
    <location>
        <position position="278"/>
    </location>
    <ligand>
        <name>K(+)</name>
        <dbReference type="ChEBI" id="CHEBI:29103"/>
    </ligand>
</feature>
<dbReference type="GO" id="GO:0005829">
    <property type="term" value="C:cytosol"/>
    <property type="evidence" value="ECO:0007669"/>
    <property type="project" value="TreeGrafter"/>
</dbReference>
<protein>
    <recommendedName>
        <fullName evidence="9">Ribokinase</fullName>
        <shortName evidence="9">RK</shortName>
        <ecNumber evidence="9">2.7.1.15</ecNumber>
    </recommendedName>
</protein>
<feature type="binding site" evidence="9">
    <location>
        <begin position="46"/>
        <end position="48"/>
    </location>
    <ligand>
        <name>substrate</name>
    </ligand>
</feature>
<feature type="binding site" evidence="9">
    <location>
        <position position="317"/>
    </location>
    <ligand>
        <name>K(+)</name>
        <dbReference type="ChEBI" id="CHEBI:29103"/>
    </ligand>
</feature>
<feature type="binding site" evidence="9">
    <location>
        <position position="315"/>
    </location>
    <ligand>
        <name>K(+)</name>
        <dbReference type="ChEBI" id="CHEBI:29103"/>
    </ligand>
</feature>
<dbReference type="SUPFAM" id="SSF53613">
    <property type="entry name" value="Ribokinase-like"/>
    <property type="match status" value="1"/>
</dbReference>
<keyword evidence="7 9" id="KW-0630">Potassium</keyword>
<name>A0A1H9RXU7_9ACTN</name>
<feature type="binding site" evidence="9">
    <location>
        <begin position="74"/>
        <end position="78"/>
    </location>
    <ligand>
        <name>substrate</name>
    </ligand>
</feature>
<feature type="binding site" evidence="9">
    <location>
        <position position="312"/>
    </location>
    <ligand>
        <name>K(+)</name>
        <dbReference type="ChEBI" id="CHEBI:29103"/>
    </ligand>
</feature>
<feature type="binding site" evidence="9">
    <location>
        <begin position="281"/>
        <end position="282"/>
    </location>
    <ligand>
        <name>ATP</name>
        <dbReference type="ChEBI" id="CHEBI:30616"/>
    </ligand>
</feature>
<comment type="function">
    <text evidence="9">Catalyzes the phosphorylation of ribose at O-5 in a reaction requiring ATP and magnesium. The resulting D-ribose-5-phosphate can then be used either for sythesis of nucleotides, histidine, and tryptophan, or as a component of the pentose phosphate pathway.</text>
</comment>
<comment type="subcellular location">
    <subcellularLocation>
        <location evidence="9">Cytoplasm</location>
    </subcellularLocation>
</comment>
<dbReference type="AlphaFoldDB" id="A0A1H9RXU7"/>
<comment type="subunit">
    <text evidence="9">Homodimer.</text>
</comment>
<comment type="activity regulation">
    <text evidence="9">Activated by a monovalent cation that binds near, but not in, the active site. The most likely occupant of the site in vivo is potassium. Ion binding induces a conformational change that may alter substrate affinity.</text>
</comment>
<dbReference type="Pfam" id="PF00294">
    <property type="entry name" value="PfkB"/>
    <property type="match status" value="1"/>
</dbReference>
<evidence type="ECO:0000256" key="7">
    <source>
        <dbReference type="ARBA" id="ARBA00022958"/>
    </source>
</evidence>
<feature type="domain" description="Carbohydrate kinase PfkB" evidence="11">
    <location>
        <begin position="38"/>
        <end position="324"/>
    </location>
</feature>
<dbReference type="InterPro" id="IPR011877">
    <property type="entry name" value="Ribokinase"/>
</dbReference>
<evidence type="ECO:0000256" key="10">
    <source>
        <dbReference type="SAM" id="MobiDB-lite"/>
    </source>
</evidence>
<feature type="binding site" evidence="9">
    <location>
        <position position="174"/>
    </location>
    <ligand>
        <name>substrate</name>
    </ligand>
</feature>